<keyword evidence="2 5" id="KW-0812">Transmembrane</keyword>
<keyword evidence="7" id="KW-1185">Reference proteome</keyword>
<dbReference type="CTD" id="26996"/>
<dbReference type="InterPro" id="IPR000276">
    <property type="entry name" value="GPCR_Rhodpsn"/>
</dbReference>
<reference evidence="8 9" key="1">
    <citation type="submission" date="2025-04" db="UniProtKB">
        <authorList>
            <consortium name="RefSeq"/>
        </authorList>
    </citation>
    <scope>IDENTIFICATION</scope>
</reference>
<feature type="transmembrane region" description="Helical" evidence="5">
    <location>
        <begin position="271"/>
        <end position="292"/>
    </location>
</feature>
<proteinExistence type="predicted"/>
<organism evidence="7 8">
    <name type="scientific">Notechis scutatus</name>
    <name type="common">mainland tiger snake</name>
    <dbReference type="NCBI Taxonomy" id="8663"/>
    <lineage>
        <taxon>Eukaryota</taxon>
        <taxon>Metazoa</taxon>
        <taxon>Chordata</taxon>
        <taxon>Craniata</taxon>
        <taxon>Vertebrata</taxon>
        <taxon>Euteleostomi</taxon>
        <taxon>Lepidosauria</taxon>
        <taxon>Squamata</taxon>
        <taxon>Bifurcata</taxon>
        <taxon>Unidentata</taxon>
        <taxon>Episquamata</taxon>
        <taxon>Toxicofera</taxon>
        <taxon>Serpentes</taxon>
        <taxon>Colubroidea</taxon>
        <taxon>Elapidae</taxon>
        <taxon>Hydrophiinae</taxon>
        <taxon>Notechis</taxon>
    </lineage>
</organism>
<dbReference type="InterPro" id="IPR017452">
    <property type="entry name" value="GPCR_Rhodpsn_7TM"/>
</dbReference>
<dbReference type="PROSITE" id="PS50262">
    <property type="entry name" value="G_PROTEIN_RECEP_F1_2"/>
    <property type="match status" value="1"/>
</dbReference>
<keyword evidence="4 5" id="KW-0472">Membrane</keyword>
<feature type="transmembrane region" description="Helical" evidence="5">
    <location>
        <begin position="82"/>
        <end position="105"/>
    </location>
</feature>
<evidence type="ECO:0000256" key="5">
    <source>
        <dbReference type="SAM" id="Phobius"/>
    </source>
</evidence>
<dbReference type="Gene3D" id="1.20.1070.10">
    <property type="entry name" value="Rhodopsin 7-helix transmembrane proteins"/>
    <property type="match status" value="1"/>
</dbReference>
<feature type="transmembrane region" description="Helical" evidence="5">
    <location>
        <begin position="211"/>
        <end position="236"/>
    </location>
</feature>
<evidence type="ECO:0000313" key="9">
    <source>
        <dbReference type="RefSeq" id="XP_026522069.1"/>
    </source>
</evidence>
<feature type="transmembrane region" description="Helical" evidence="5">
    <location>
        <begin position="52"/>
        <end position="70"/>
    </location>
</feature>
<sequence length="366" mass="42379">MRQKKKSKKRIRRKGLNYCWKLLSSFRIIMVAVVNSSLLNFEDGHIVLPSEANGALLFVMLGKVFINLFLLQVRKHSHHQSFMSYFCISLAIFDLILLGMMTLIFCNRDVLIGEIRFTEYHICLLPQIMSFVYGILHYPVVLIAGLDYCLTITHTSKYQNKCWKSLYTVAVILTWISALGYILNLPSSSSWLNINDNYGHQCPFYISSQTYWLSLGMLSIICLVLAFCWSEIINILQSTKLISFERDVVLLFPYELEGSSRDHSKHLLTRLLISFMGTWIPFILLQMLVVFLNAEIPAHIEMNVPWLCFVNSFLIGIACWVRSQDIVLPEDSWDIDPFVSWKYCFTPFSFQNTNKAVNPDSKIVIY</sequence>
<dbReference type="SUPFAM" id="SSF81321">
    <property type="entry name" value="Family A G protein-coupled receptor-like"/>
    <property type="match status" value="1"/>
</dbReference>
<dbReference type="Pfam" id="PF00001">
    <property type="entry name" value="7tm_1"/>
    <property type="match status" value="1"/>
</dbReference>
<dbReference type="AlphaFoldDB" id="A0A6J1TUG7"/>
<dbReference type="GO" id="GO:0005886">
    <property type="term" value="C:plasma membrane"/>
    <property type="evidence" value="ECO:0007669"/>
    <property type="project" value="TreeGrafter"/>
</dbReference>
<feature type="transmembrane region" description="Helical" evidence="5">
    <location>
        <begin position="162"/>
        <end position="183"/>
    </location>
</feature>
<dbReference type="PANTHER" id="PTHR15573:SF0">
    <property type="entry name" value="G-PROTEIN COUPLED RECEPTOR 160-RELATED"/>
    <property type="match status" value="1"/>
</dbReference>
<dbReference type="GO" id="GO:0043235">
    <property type="term" value="C:receptor complex"/>
    <property type="evidence" value="ECO:0007669"/>
    <property type="project" value="TreeGrafter"/>
</dbReference>
<dbReference type="Proteomes" id="UP000504612">
    <property type="component" value="Unplaced"/>
</dbReference>
<dbReference type="RefSeq" id="XP_026522061.1">
    <property type="nucleotide sequence ID" value="XM_026666276.1"/>
</dbReference>
<dbReference type="KEGG" id="nss:113411281"/>
<feature type="domain" description="G-protein coupled receptors family 1 profile" evidence="6">
    <location>
        <begin position="62"/>
        <end position="319"/>
    </location>
</feature>
<feature type="transmembrane region" description="Helical" evidence="5">
    <location>
        <begin position="304"/>
        <end position="321"/>
    </location>
</feature>
<dbReference type="InterPro" id="IPR042353">
    <property type="entry name" value="GPR160"/>
</dbReference>
<evidence type="ECO:0000313" key="8">
    <source>
        <dbReference type="RefSeq" id="XP_026522061.1"/>
    </source>
</evidence>
<gene>
    <name evidence="8 9" type="primary">GPR160</name>
</gene>
<evidence type="ECO:0000256" key="3">
    <source>
        <dbReference type="ARBA" id="ARBA00022989"/>
    </source>
</evidence>
<evidence type="ECO:0000256" key="1">
    <source>
        <dbReference type="ARBA" id="ARBA00004370"/>
    </source>
</evidence>
<evidence type="ECO:0000313" key="7">
    <source>
        <dbReference type="Proteomes" id="UP000504612"/>
    </source>
</evidence>
<dbReference type="GeneID" id="113411281"/>
<keyword evidence="8 9" id="KW-0675">Receptor</keyword>
<comment type="subcellular location">
    <subcellularLocation>
        <location evidence="1">Membrane</location>
    </subcellularLocation>
</comment>
<evidence type="ECO:0000256" key="4">
    <source>
        <dbReference type="ARBA" id="ARBA00023136"/>
    </source>
</evidence>
<feature type="transmembrane region" description="Helical" evidence="5">
    <location>
        <begin position="20"/>
        <end position="40"/>
    </location>
</feature>
<keyword evidence="3 5" id="KW-1133">Transmembrane helix</keyword>
<name>A0A6J1TUG7_9SAUR</name>
<dbReference type="PANTHER" id="PTHR15573">
    <property type="entry name" value="G-PROTEIN COUPLED RECEPTOR 160-RELATED"/>
    <property type="match status" value="1"/>
</dbReference>
<protein>
    <submittedName>
        <fullName evidence="8 9">Probable G-protein coupled receptor 160 isoform X1</fullName>
    </submittedName>
</protein>
<accession>A0A6J1TUG7</accession>
<dbReference type="GO" id="GO:0004930">
    <property type="term" value="F:G protein-coupled receptor activity"/>
    <property type="evidence" value="ECO:0007669"/>
    <property type="project" value="InterPro"/>
</dbReference>
<evidence type="ECO:0000256" key="2">
    <source>
        <dbReference type="ARBA" id="ARBA00022692"/>
    </source>
</evidence>
<evidence type="ECO:0000259" key="6">
    <source>
        <dbReference type="PROSITE" id="PS50262"/>
    </source>
</evidence>
<dbReference type="RefSeq" id="XP_026522069.1">
    <property type="nucleotide sequence ID" value="XM_026666284.1"/>
</dbReference>
<feature type="transmembrane region" description="Helical" evidence="5">
    <location>
        <begin position="125"/>
        <end position="150"/>
    </location>
</feature>